<dbReference type="EMBL" id="LLXL01001817">
    <property type="protein sequence ID" value="PKK62771.1"/>
    <property type="molecule type" value="Genomic_DNA"/>
</dbReference>
<proteinExistence type="predicted"/>
<name>A0A2N1MMA9_9GLOM</name>
<organism evidence="2 3">
    <name type="scientific">Rhizophagus irregularis</name>
    <dbReference type="NCBI Taxonomy" id="588596"/>
    <lineage>
        <taxon>Eukaryota</taxon>
        <taxon>Fungi</taxon>
        <taxon>Fungi incertae sedis</taxon>
        <taxon>Mucoromycota</taxon>
        <taxon>Glomeromycotina</taxon>
        <taxon>Glomeromycetes</taxon>
        <taxon>Glomerales</taxon>
        <taxon>Glomeraceae</taxon>
        <taxon>Rhizophagus</taxon>
    </lineage>
</organism>
<feature type="transmembrane region" description="Helical" evidence="1">
    <location>
        <begin position="32"/>
        <end position="51"/>
    </location>
</feature>
<sequence>MLVTQDDRGMVIAFSSCNIKDEFSIRFQTDSIVLVVIIPFLSGRRYVFFMLNNLRTFI</sequence>
<gene>
    <name evidence="2" type="ORF">RhiirC2_759178</name>
</gene>
<dbReference type="Proteomes" id="UP000233469">
    <property type="component" value="Unassembled WGS sequence"/>
</dbReference>
<accession>A0A2N1MMA9</accession>
<evidence type="ECO:0000313" key="2">
    <source>
        <dbReference type="EMBL" id="PKK62771.1"/>
    </source>
</evidence>
<dbReference type="AlphaFoldDB" id="A0A2N1MMA9"/>
<evidence type="ECO:0000313" key="3">
    <source>
        <dbReference type="Proteomes" id="UP000233469"/>
    </source>
</evidence>
<evidence type="ECO:0000256" key="1">
    <source>
        <dbReference type="SAM" id="Phobius"/>
    </source>
</evidence>
<comment type="caution">
    <text evidence="2">The sequence shown here is derived from an EMBL/GenBank/DDBJ whole genome shotgun (WGS) entry which is preliminary data.</text>
</comment>
<keyword evidence="1" id="KW-1133">Transmembrane helix</keyword>
<reference evidence="2 3" key="2">
    <citation type="submission" date="2017-10" db="EMBL/GenBank/DDBJ databases">
        <title>Extensive intraspecific genome diversity in a model arbuscular mycorrhizal fungus.</title>
        <authorList>
            <person name="Chen E.C.H."/>
            <person name="Morin E."/>
            <person name="Baudet D."/>
            <person name="Noel J."/>
            <person name="Ndikumana S."/>
            <person name="Charron P."/>
            <person name="St-Onge C."/>
            <person name="Giorgi J."/>
            <person name="Grigoriev I.V."/>
            <person name="Roux C."/>
            <person name="Martin F.M."/>
            <person name="Corradi N."/>
        </authorList>
    </citation>
    <scope>NUCLEOTIDE SEQUENCE [LARGE SCALE GENOMIC DNA]</scope>
    <source>
        <strain evidence="2 3">C2</strain>
    </source>
</reference>
<keyword evidence="1" id="KW-0812">Transmembrane</keyword>
<keyword evidence="1" id="KW-0472">Membrane</keyword>
<protein>
    <submittedName>
        <fullName evidence="2">Uncharacterized protein</fullName>
    </submittedName>
</protein>
<reference evidence="2 3" key="1">
    <citation type="submission" date="2016-04" db="EMBL/GenBank/DDBJ databases">
        <title>Genome analyses suggest a sexual origin of heterokaryosis in a supposedly ancient asexual fungus.</title>
        <authorList>
            <person name="Ropars J."/>
            <person name="Sedzielewska K."/>
            <person name="Noel J."/>
            <person name="Charron P."/>
            <person name="Farinelli L."/>
            <person name="Marton T."/>
            <person name="Kruger M."/>
            <person name="Pelin A."/>
            <person name="Brachmann A."/>
            <person name="Corradi N."/>
        </authorList>
    </citation>
    <scope>NUCLEOTIDE SEQUENCE [LARGE SCALE GENOMIC DNA]</scope>
    <source>
        <strain evidence="2 3">C2</strain>
    </source>
</reference>